<protein>
    <recommendedName>
        <fullName evidence="5">DUF4185 domain-containing protein</fullName>
    </recommendedName>
</protein>
<name>A0A7U5RY18_MYCIT</name>
<accession>A0A7U5RY18</accession>
<evidence type="ECO:0000313" key="1">
    <source>
        <dbReference type="EMBL" id="ASL17529.1"/>
    </source>
</evidence>
<organism evidence="1 3">
    <name type="scientific">Mycobacterium intracellulare subsp. chimaera</name>
    <dbReference type="NCBI Taxonomy" id="222805"/>
    <lineage>
        <taxon>Bacteria</taxon>
        <taxon>Bacillati</taxon>
        <taxon>Actinomycetota</taxon>
        <taxon>Actinomycetes</taxon>
        <taxon>Mycobacteriales</taxon>
        <taxon>Mycobacteriaceae</taxon>
        <taxon>Mycobacterium</taxon>
        <taxon>Mycobacterium avium complex (MAC)</taxon>
    </lineage>
</organism>
<dbReference type="EMBL" id="CP015267">
    <property type="protein sequence ID" value="ASL17529.1"/>
    <property type="molecule type" value="Genomic_DNA"/>
</dbReference>
<dbReference type="EMBL" id="JASZZX010000097">
    <property type="protein sequence ID" value="MDM3930514.1"/>
    <property type="molecule type" value="Genomic_DNA"/>
</dbReference>
<evidence type="ECO:0000313" key="2">
    <source>
        <dbReference type="EMBL" id="MDM3930514.1"/>
    </source>
</evidence>
<gene>
    <name evidence="1" type="ORF">MYCOZU2_05173</name>
    <name evidence="2" type="ORF">QRB35_31920</name>
</gene>
<evidence type="ECO:0000313" key="4">
    <source>
        <dbReference type="Proteomes" id="UP001529272"/>
    </source>
</evidence>
<dbReference type="AlphaFoldDB" id="A0A7U5RY18"/>
<dbReference type="Proteomes" id="UP001529272">
    <property type="component" value="Unassembled WGS sequence"/>
</dbReference>
<keyword evidence="4" id="KW-1185">Reference proteome</keyword>
<reference evidence="2" key="3">
    <citation type="submission" date="2023-06" db="EMBL/GenBank/DDBJ databases">
        <authorList>
            <person name="Spilker T."/>
        </authorList>
    </citation>
    <scope>NUCLEOTIDE SEQUENCE</scope>
    <source>
        <strain evidence="2">FLAC1071</strain>
    </source>
</reference>
<reference evidence="2" key="2">
    <citation type="submission" date="2023-06" db="EMBL/GenBank/DDBJ databases">
        <title>Itaconate inhibition of nontuberculous mycobacteria.</title>
        <authorList>
            <person name="Breen P."/>
            <person name="Zimbric M."/>
            <person name="Caverly L."/>
        </authorList>
    </citation>
    <scope>NUCLEOTIDE SEQUENCE</scope>
    <source>
        <strain evidence="2">FLAC1071</strain>
    </source>
</reference>
<evidence type="ECO:0008006" key="5">
    <source>
        <dbReference type="Google" id="ProtNLM"/>
    </source>
</evidence>
<reference evidence="1 3" key="1">
    <citation type="journal article" date="2017" name="Lancet Infect. Dis.">
        <title>Global outbreak of severe Mycobacterium chimaera disease after cardiac surgery: a molecular epidemiological study.</title>
        <authorList>
            <person name="van Ingen J."/>
            <person name="Kohl T."/>
            <person name="Kranzer K."/>
            <person name="Hasse B."/>
            <person name="Keller P."/>
            <person name="Szafranska A."/>
            <person name="Hillemann D."/>
            <person name="Chand M."/>
            <person name="Schreiber P."/>
            <person name="Sommerstein R."/>
            <person name="Berger C."/>
            <person name="Genoni M."/>
            <person name="Ruegg C."/>
            <person name="Troillet N."/>
            <person name="Widmer A.F."/>
            <person name="Becker S.L."/>
            <person name="Herrmann M."/>
            <person name="Eckmanns T."/>
            <person name="Haller S."/>
            <person name="Hoeller C."/>
            <person name="Debast S.B."/>
            <person name="Wolfhagen M.J."/>
            <person name="Hopman J."/>
            <person name="Kluytmans J."/>
            <person name="Langelaar M."/>
            <person name="Notermans D.W."/>
            <person name="ten Oever J."/>
            <person name="van den Barselaar P."/>
            <person name="Vonk A.B.A."/>
            <person name="Vos M.C."/>
            <person name="Ahmed N."/>
            <person name="Brown T."/>
            <person name="Crook D."/>
            <person name="Lamagni T."/>
            <person name="Phin N."/>
            <person name="Smith E.G."/>
            <person name="Zambon M."/>
            <person name="Serr A."/>
            <person name="Goetting T."/>
            <person name="Ebner W."/>
            <person name="Thuermer A."/>
            <person name="Utpatel C."/>
            <person name="Sproer C."/>
            <person name="Bunk B."/>
            <person name="Nubel U."/>
            <person name="Bloemberg G."/>
            <person name="Bottger E."/>
            <person name="Niemann S."/>
            <person name="Wagner D."/>
            <person name="Sax H."/>
        </authorList>
    </citation>
    <scope>NUCLEOTIDE SEQUENCE [LARGE SCALE GENOMIC DNA]</scope>
    <source>
        <strain evidence="1 3">ZUERICH-2</strain>
    </source>
</reference>
<dbReference type="RefSeq" id="WP_192579417.1">
    <property type="nucleotide sequence ID" value="NZ_CP015267.1"/>
</dbReference>
<evidence type="ECO:0000313" key="3">
    <source>
        <dbReference type="Proteomes" id="UP000198286"/>
    </source>
</evidence>
<sequence>MTRTPPADFAEYQWLRDWCKPRAQVVDNGFVIREVISPGDILYDVQLFHVEADGSVLAGDIGGQPQRGWDADNGHGAIYRIRPDYEIEPVMPVGNTGKAMVLCPVVAPSWFGPYAGDIFFVGQAHPGRAGATRKHLVFRLPVGSDTPEFFAEPPHAGTAGDGIPGALVTGTFGRPATAHEGTWFVMSLMNRTIYSVCPDRSCTVFASLNEDTMDGKTVMPLAIFYATEHWGDLEGELIMAGIPDTSFTESAKPGLDLHYWRLTADGIDPEMLPDRPWGLVLPNGPAVAPEGFGQFEGHAFVSDEGSTNQMHTTMVEDGPLPYDAKIVRIDPEGNAHDFVVNLQGGAGTLVFAGDRLLYGQIRKSYSTGDYHEPDSSVYEIRYIGGDTDEP</sequence>
<proteinExistence type="predicted"/>
<dbReference type="Proteomes" id="UP000198286">
    <property type="component" value="Chromosome"/>
</dbReference>